<name>A0AAV7T0E1_PLEWA</name>
<dbReference type="EMBL" id="JANPWB010000007">
    <property type="protein sequence ID" value="KAJ1169562.1"/>
    <property type="molecule type" value="Genomic_DNA"/>
</dbReference>
<gene>
    <name evidence="2" type="ORF">NDU88_001455</name>
</gene>
<feature type="compositionally biased region" description="Polar residues" evidence="1">
    <location>
        <begin position="1"/>
        <end position="10"/>
    </location>
</feature>
<protein>
    <submittedName>
        <fullName evidence="2">Uncharacterized protein</fullName>
    </submittedName>
</protein>
<feature type="compositionally biased region" description="Basic and acidic residues" evidence="1">
    <location>
        <begin position="23"/>
        <end position="34"/>
    </location>
</feature>
<feature type="compositionally biased region" description="Low complexity" evidence="1">
    <location>
        <begin position="60"/>
        <end position="73"/>
    </location>
</feature>
<accession>A0AAV7T0E1</accession>
<feature type="compositionally biased region" description="Basic residues" evidence="1">
    <location>
        <begin position="40"/>
        <end position="52"/>
    </location>
</feature>
<dbReference type="Proteomes" id="UP001066276">
    <property type="component" value="Chromosome 4_1"/>
</dbReference>
<proteinExistence type="predicted"/>
<evidence type="ECO:0000256" key="1">
    <source>
        <dbReference type="SAM" id="MobiDB-lite"/>
    </source>
</evidence>
<evidence type="ECO:0000313" key="3">
    <source>
        <dbReference type="Proteomes" id="UP001066276"/>
    </source>
</evidence>
<feature type="region of interest" description="Disordered" evidence="1">
    <location>
        <begin position="1"/>
        <end position="88"/>
    </location>
</feature>
<reference evidence="2" key="1">
    <citation type="journal article" date="2022" name="bioRxiv">
        <title>Sequencing and chromosome-scale assembly of the giantPleurodeles waltlgenome.</title>
        <authorList>
            <person name="Brown T."/>
            <person name="Elewa A."/>
            <person name="Iarovenko S."/>
            <person name="Subramanian E."/>
            <person name="Araus A.J."/>
            <person name="Petzold A."/>
            <person name="Susuki M."/>
            <person name="Suzuki K.-i.T."/>
            <person name="Hayashi T."/>
            <person name="Toyoda A."/>
            <person name="Oliveira C."/>
            <person name="Osipova E."/>
            <person name="Leigh N.D."/>
            <person name="Simon A."/>
            <person name="Yun M.H."/>
        </authorList>
    </citation>
    <scope>NUCLEOTIDE SEQUENCE</scope>
    <source>
        <strain evidence="2">20211129_DDA</strain>
        <tissue evidence="2">Liver</tissue>
    </source>
</reference>
<evidence type="ECO:0000313" key="2">
    <source>
        <dbReference type="EMBL" id="KAJ1169562.1"/>
    </source>
</evidence>
<organism evidence="2 3">
    <name type="scientific">Pleurodeles waltl</name>
    <name type="common">Iberian ribbed newt</name>
    <dbReference type="NCBI Taxonomy" id="8319"/>
    <lineage>
        <taxon>Eukaryota</taxon>
        <taxon>Metazoa</taxon>
        <taxon>Chordata</taxon>
        <taxon>Craniata</taxon>
        <taxon>Vertebrata</taxon>
        <taxon>Euteleostomi</taxon>
        <taxon>Amphibia</taxon>
        <taxon>Batrachia</taxon>
        <taxon>Caudata</taxon>
        <taxon>Salamandroidea</taxon>
        <taxon>Salamandridae</taxon>
        <taxon>Pleurodelinae</taxon>
        <taxon>Pleurodeles</taxon>
    </lineage>
</organism>
<comment type="caution">
    <text evidence="2">The sequence shown here is derived from an EMBL/GenBank/DDBJ whole genome shotgun (WGS) entry which is preliminary data.</text>
</comment>
<dbReference type="AlphaFoldDB" id="A0AAV7T0E1"/>
<sequence>MMRLQRTSTGRVAGGAGPGPKGQIREEEGVKAGGKEAAAARRHATGGTKRHIQWSASEIGLAAAGPRGAATRGQSGGGMTKGRDQAGARTRITYHLGSMQPVWQPHIGDGYHAPNGPQGWTRQ</sequence>
<keyword evidence="3" id="KW-1185">Reference proteome</keyword>